<dbReference type="PANTHER" id="PTHR31668">
    <property type="entry name" value="GLUCOSE TRANSPORT TRANSCRIPTION REGULATOR RGT1-RELATED-RELATED"/>
    <property type="match status" value="1"/>
</dbReference>
<keyword evidence="2" id="KW-0805">Transcription regulation</keyword>
<keyword evidence="3" id="KW-0804">Transcription</keyword>
<dbReference type="VEuPathDB" id="FungiDB:CXQ85_001002"/>
<keyword evidence="8" id="KW-1185">Reference proteome</keyword>
<keyword evidence="1" id="KW-0862">Zinc</keyword>
<dbReference type="InterPro" id="IPR050797">
    <property type="entry name" value="Carb_Metab_Trans_Reg"/>
</dbReference>
<evidence type="ECO:0000256" key="5">
    <source>
        <dbReference type="SAM" id="MobiDB-lite"/>
    </source>
</evidence>
<dbReference type="PROSITE" id="PS00463">
    <property type="entry name" value="ZN2_CY6_FUNGAL_1"/>
    <property type="match status" value="1"/>
</dbReference>
<feature type="compositionally biased region" description="Low complexity" evidence="5">
    <location>
        <begin position="90"/>
        <end position="104"/>
    </location>
</feature>
<organism evidence="7 8">
    <name type="scientific">Candidozyma haemuli</name>
    <dbReference type="NCBI Taxonomy" id="45357"/>
    <lineage>
        <taxon>Eukaryota</taxon>
        <taxon>Fungi</taxon>
        <taxon>Dikarya</taxon>
        <taxon>Ascomycota</taxon>
        <taxon>Saccharomycotina</taxon>
        <taxon>Pichiomycetes</taxon>
        <taxon>Metschnikowiaceae</taxon>
        <taxon>Candidozyma</taxon>
    </lineage>
</organism>
<dbReference type="OrthoDB" id="3034343at2759"/>
<proteinExistence type="predicted"/>
<dbReference type="GeneID" id="37006333"/>
<dbReference type="SMART" id="SM00066">
    <property type="entry name" value="GAL4"/>
    <property type="match status" value="1"/>
</dbReference>
<dbReference type="GO" id="GO:0008270">
    <property type="term" value="F:zinc ion binding"/>
    <property type="evidence" value="ECO:0007669"/>
    <property type="project" value="InterPro"/>
</dbReference>
<reference evidence="7 8" key="1">
    <citation type="submission" date="2017-12" db="EMBL/GenBank/DDBJ databases">
        <title>Genome Sequence of a Multidrug-Resistant Candida haemulonii Isolate from a Patient with Chronic Leg Ulcers in Israel.</title>
        <authorList>
            <person name="Chow N.A."/>
            <person name="Gade L."/>
            <person name="Batra D."/>
            <person name="Rowe L.A."/>
            <person name="Ben-Ami R."/>
            <person name="Loparev V.N."/>
            <person name="Litvintseva A.P."/>
        </authorList>
    </citation>
    <scope>NUCLEOTIDE SEQUENCE [LARGE SCALE GENOMIC DNA]</scope>
    <source>
        <strain evidence="7 8">B11899</strain>
    </source>
</reference>
<dbReference type="EMBL" id="PKFO01000001">
    <property type="protein sequence ID" value="PVH18716.1"/>
    <property type="molecule type" value="Genomic_DNA"/>
</dbReference>
<sequence length="323" mass="35185">MKFTKKALASKVNSVRPYKSRSKRPCDFCRRRKTCCIIEKSIPCLACVQFNKGNCTFVAGPLKRSRKSDSKRMSLAHQQQQQVEDEHQHSQQQPHSHSHSQPQQNTQSIDDTPLLAGYSLNMDYQMNQSYASVHSMPKVPAHPVQGTFLHDSYQSPHLISNNTSSPQSSPHTPAYSFQSNWSSGESASGTSVVVSNAVMPPESRQSMSSNSSSLSNMSTVSALSMGATYPYSGYDNVDQSGGFHGYSGSALWTDASDYDSFVTMESMPEELKRDYSCSLQAPSSNANTGGTLMAPVQALGFDGHSMENGEFGFGDGLVGPGME</sequence>
<dbReference type="RefSeq" id="XP_025339656.1">
    <property type="nucleotide sequence ID" value="XM_025484725.1"/>
</dbReference>
<feature type="domain" description="Zn(2)-C6 fungal-type" evidence="6">
    <location>
        <begin position="25"/>
        <end position="57"/>
    </location>
</feature>
<dbReference type="GO" id="GO:0001080">
    <property type="term" value="P:nitrogen catabolite activation of transcription from RNA polymerase II promoter"/>
    <property type="evidence" value="ECO:0007669"/>
    <property type="project" value="TreeGrafter"/>
</dbReference>
<dbReference type="CDD" id="cd00067">
    <property type="entry name" value="GAL4"/>
    <property type="match status" value="1"/>
</dbReference>
<accession>A0A2V1AME5</accession>
<name>A0A2V1AME5_9ASCO</name>
<dbReference type="GO" id="GO:0000981">
    <property type="term" value="F:DNA-binding transcription factor activity, RNA polymerase II-specific"/>
    <property type="evidence" value="ECO:0007669"/>
    <property type="project" value="InterPro"/>
</dbReference>
<feature type="region of interest" description="Disordered" evidence="5">
    <location>
        <begin position="154"/>
        <end position="181"/>
    </location>
</feature>
<comment type="caution">
    <text evidence="7">The sequence shown here is derived from an EMBL/GenBank/DDBJ whole genome shotgun (WGS) entry which is preliminary data.</text>
</comment>
<evidence type="ECO:0000256" key="4">
    <source>
        <dbReference type="ARBA" id="ARBA00023242"/>
    </source>
</evidence>
<protein>
    <recommendedName>
        <fullName evidence="6">Zn(2)-C6 fungal-type domain-containing protein</fullName>
    </recommendedName>
</protein>
<evidence type="ECO:0000313" key="7">
    <source>
        <dbReference type="EMBL" id="PVH18716.1"/>
    </source>
</evidence>
<evidence type="ECO:0000313" key="8">
    <source>
        <dbReference type="Proteomes" id="UP000244309"/>
    </source>
</evidence>
<dbReference type="GO" id="GO:0005634">
    <property type="term" value="C:nucleus"/>
    <property type="evidence" value="ECO:0007669"/>
    <property type="project" value="TreeGrafter"/>
</dbReference>
<evidence type="ECO:0000259" key="6">
    <source>
        <dbReference type="PROSITE" id="PS50048"/>
    </source>
</evidence>
<dbReference type="InterPro" id="IPR001138">
    <property type="entry name" value="Zn2Cys6_DnaBD"/>
</dbReference>
<feature type="region of interest" description="Disordered" evidence="5">
    <location>
        <begin position="1"/>
        <end position="22"/>
    </location>
</feature>
<gene>
    <name evidence="7" type="ORF">CXQ85_001002</name>
</gene>
<evidence type="ECO:0000256" key="1">
    <source>
        <dbReference type="ARBA" id="ARBA00022833"/>
    </source>
</evidence>
<dbReference type="PANTHER" id="PTHR31668:SF4">
    <property type="entry name" value="TRANSCRIPTIONAL ACTIVATOR PROTEIN DAL81"/>
    <property type="match status" value="1"/>
</dbReference>
<dbReference type="AlphaFoldDB" id="A0A2V1AME5"/>
<evidence type="ECO:0000256" key="3">
    <source>
        <dbReference type="ARBA" id="ARBA00023163"/>
    </source>
</evidence>
<feature type="region of interest" description="Disordered" evidence="5">
    <location>
        <begin position="62"/>
        <end position="111"/>
    </location>
</feature>
<dbReference type="Proteomes" id="UP000244309">
    <property type="component" value="Unassembled WGS sequence"/>
</dbReference>
<dbReference type="PROSITE" id="PS50048">
    <property type="entry name" value="ZN2_CY6_FUNGAL_2"/>
    <property type="match status" value="1"/>
</dbReference>
<evidence type="ECO:0000256" key="2">
    <source>
        <dbReference type="ARBA" id="ARBA00023015"/>
    </source>
</evidence>
<keyword evidence="4" id="KW-0539">Nucleus</keyword>
<dbReference type="STRING" id="45357.A0A2V1AME5"/>